<evidence type="ECO:0000313" key="2">
    <source>
        <dbReference type="EMBL" id="EPS35488.1"/>
    </source>
</evidence>
<gene>
    <name evidence="2" type="ORF">H072_11092</name>
</gene>
<comment type="caution">
    <text evidence="2">The sequence shown here is derived from an EMBL/GenBank/DDBJ whole genome shotgun (WGS) entry which is preliminary data.</text>
</comment>
<evidence type="ECO:0000313" key="3">
    <source>
        <dbReference type="Proteomes" id="UP000015100"/>
    </source>
</evidence>
<reference evidence="3" key="2">
    <citation type="submission" date="2013-04" db="EMBL/GenBank/DDBJ databases">
        <title>Genomic mechanisms accounting for the adaptation to parasitism in nematode-trapping fungi.</title>
        <authorList>
            <person name="Ahren D.G."/>
        </authorList>
    </citation>
    <scope>NUCLEOTIDE SEQUENCE [LARGE SCALE GENOMIC DNA]</scope>
    <source>
        <strain evidence="3">CBS 200.50</strain>
    </source>
</reference>
<sequence length="225" mass="25960">MAEKYGVRKNRSPAKPKLTPTKAPKKRVGKPQETPKVATPKKRTKAKSANDSKCTCEPDEYTHFLGARLVRTNTPAARYTSEQATWLKEMKGEYTIISSGADTFFDDTWRKLLRFYLKEYGNTTGYFEGIIKDCSFVVSKPEDPLVPDKARKIWWKTDTRDSNRRSGDNRYPSLWGRGSLTVTKDFKVTCVLFDFVGPRFEIKGEKMDEKAMKDYDDYLTATEWM</sequence>
<protein>
    <submittedName>
        <fullName evidence="2">Uncharacterized protein</fullName>
    </submittedName>
</protein>
<reference evidence="2 3" key="1">
    <citation type="journal article" date="2013" name="PLoS Genet.">
        <title>Genomic mechanisms accounting for the adaptation to parasitism in nematode-trapping fungi.</title>
        <authorList>
            <person name="Meerupati T."/>
            <person name="Andersson K.M."/>
            <person name="Friman E."/>
            <person name="Kumar D."/>
            <person name="Tunlid A."/>
            <person name="Ahren D."/>
        </authorList>
    </citation>
    <scope>NUCLEOTIDE SEQUENCE [LARGE SCALE GENOMIC DNA]</scope>
    <source>
        <strain evidence="2 3">CBS 200.50</strain>
    </source>
</reference>
<organism evidence="2 3">
    <name type="scientific">Dactylellina haptotyla (strain CBS 200.50)</name>
    <name type="common">Nematode-trapping fungus</name>
    <name type="synonym">Monacrosporium haptotylum</name>
    <dbReference type="NCBI Taxonomy" id="1284197"/>
    <lineage>
        <taxon>Eukaryota</taxon>
        <taxon>Fungi</taxon>
        <taxon>Dikarya</taxon>
        <taxon>Ascomycota</taxon>
        <taxon>Pezizomycotina</taxon>
        <taxon>Orbiliomycetes</taxon>
        <taxon>Orbiliales</taxon>
        <taxon>Orbiliaceae</taxon>
        <taxon>Dactylellina</taxon>
    </lineage>
</organism>
<accession>S8B8V9</accession>
<feature type="region of interest" description="Disordered" evidence="1">
    <location>
        <begin position="1"/>
        <end position="53"/>
    </location>
</feature>
<keyword evidence="3" id="KW-1185">Reference proteome</keyword>
<name>S8B8V9_DACHA</name>
<dbReference type="Proteomes" id="UP000015100">
    <property type="component" value="Unassembled WGS sequence"/>
</dbReference>
<dbReference type="HOGENOM" id="CLU_1229891_0_0_1"/>
<evidence type="ECO:0000256" key="1">
    <source>
        <dbReference type="SAM" id="MobiDB-lite"/>
    </source>
</evidence>
<dbReference type="EMBL" id="AQGS01001127">
    <property type="protein sequence ID" value="EPS35488.1"/>
    <property type="molecule type" value="Genomic_DNA"/>
</dbReference>
<dbReference type="AlphaFoldDB" id="S8B8V9"/>
<proteinExistence type="predicted"/>